<keyword evidence="3" id="KW-1185">Reference proteome</keyword>
<evidence type="ECO:0000256" key="1">
    <source>
        <dbReference type="SAM" id="SignalP"/>
    </source>
</evidence>
<feature type="chain" id="PRO_5043317504" description="ShKT domain-containing protein" evidence="1">
    <location>
        <begin position="19"/>
        <end position="87"/>
    </location>
</feature>
<name>A0AAV9XRH7_9PEZI</name>
<reference evidence="2 3" key="1">
    <citation type="submission" date="2019-10" db="EMBL/GenBank/DDBJ databases">
        <authorList>
            <person name="Palmer J.M."/>
        </authorList>
    </citation>
    <scope>NUCLEOTIDE SEQUENCE [LARGE SCALE GENOMIC DNA]</scope>
    <source>
        <strain evidence="2 3">TWF694</strain>
    </source>
</reference>
<organism evidence="2 3">
    <name type="scientific">Orbilia ellipsospora</name>
    <dbReference type="NCBI Taxonomy" id="2528407"/>
    <lineage>
        <taxon>Eukaryota</taxon>
        <taxon>Fungi</taxon>
        <taxon>Dikarya</taxon>
        <taxon>Ascomycota</taxon>
        <taxon>Pezizomycotina</taxon>
        <taxon>Orbiliomycetes</taxon>
        <taxon>Orbiliales</taxon>
        <taxon>Orbiliaceae</taxon>
        <taxon>Orbilia</taxon>
    </lineage>
</organism>
<accession>A0AAV9XRH7</accession>
<proteinExistence type="predicted"/>
<gene>
    <name evidence="2" type="ORF">TWF694_000278</name>
</gene>
<evidence type="ECO:0000313" key="2">
    <source>
        <dbReference type="EMBL" id="KAK6543532.1"/>
    </source>
</evidence>
<sequence length="87" mass="9532">MQFSILAIIATLAVVAQCAPQPVANPGLVDWITGEDVVPDWSMSDCAKAKAKSNPNPFVNEYCIKNCQNCVSMKLKCKKRLSKECDI</sequence>
<evidence type="ECO:0008006" key="4">
    <source>
        <dbReference type="Google" id="ProtNLM"/>
    </source>
</evidence>
<feature type="signal peptide" evidence="1">
    <location>
        <begin position="1"/>
        <end position="18"/>
    </location>
</feature>
<keyword evidence="1" id="KW-0732">Signal</keyword>
<evidence type="ECO:0000313" key="3">
    <source>
        <dbReference type="Proteomes" id="UP001365542"/>
    </source>
</evidence>
<dbReference type="EMBL" id="JAVHJO010000001">
    <property type="protein sequence ID" value="KAK6543532.1"/>
    <property type="molecule type" value="Genomic_DNA"/>
</dbReference>
<protein>
    <recommendedName>
        <fullName evidence="4">ShKT domain-containing protein</fullName>
    </recommendedName>
</protein>
<dbReference type="AlphaFoldDB" id="A0AAV9XRH7"/>
<comment type="caution">
    <text evidence="2">The sequence shown here is derived from an EMBL/GenBank/DDBJ whole genome shotgun (WGS) entry which is preliminary data.</text>
</comment>
<dbReference type="Proteomes" id="UP001365542">
    <property type="component" value="Unassembled WGS sequence"/>
</dbReference>